<dbReference type="Pfam" id="PF09995">
    <property type="entry name" value="MPAB_Lcp_cat"/>
    <property type="match status" value="1"/>
</dbReference>
<dbReference type="Proteomes" id="UP000271469">
    <property type="component" value="Chromosome"/>
</dbReference>
<sequence length="308" mass="34962">MTVIDRNDAAPAGREHDGFQHAHVADVARARSRRRVRRTGDLVTGLGPTIAGANVIMQLANPKVGHGVVESRVDSGSAVKHPIKRSRTTGTFLAVALLGDARDRAYVHDELQRVHEQVYSTSTSPVRYSANDSRLQLWVAVCLLKYFIDQYELLYGPLSADERENVVADSRWLGTSLNVRDDQWPSSYRELHDYWQAQLDDLTIDPPVRELLQRLSDLSFLSYRMGPAGTVAHKVLGRPMNYLIKAGLPPEFRAMMNWRWSTADEWHYERALAIARIVDPAVGRVMRGLLQAYVYDMRLRRRLGLKVF</sequence>
<dbReference type="GO" id="GO:0016491">
    <property type="term" value="F:oxidoreductase activity"/>
    <property type="evidence" value="ECO:0007669"/>
    <property type="project" value="InterPro"/>
</dbReference>
<gene>
    <name evidence="2" type="ORF">D7316_03442</name>
</gene>
<reference evidence="2 3" key="1">
    <citation type="submission" date="2018-11" db="EMBL/GenBank/DDBJ databases">
        <title>Gordonia insulae sp. nov., isolated from an island soil.</title>
        <authorList>
            <person name="Kim Y.S."/>
            <person name="Kim S.B."/>
        </authorList>
    </citation>
    <scope>NUCLEOTIDE SEQUENCE [LARGE SCALE GENOMIC DNA]</scope>
    <source>
        <strain evidence="2 3">MMS17-SY073</strain>
    </source>
</reference>
<evidence type="ECO:0000313" key="3">
    <source>
        <dbReference type="Proteomes" id="UP000271469"/>
    </source>
</evidence>
<protein>
    <recommendedName>
        <fullName evidence="1">ER-bound oxygenase mpaB/mpaB'/Rubber oxygenase catalytic domain-containing protein</fullName>
    </recommendedName>
</protein>
<evidence type="ECO:0000313" key="2">
    <source>
        <dbReference type="EMBL" id="AZG46837.1"/>
    </source>
</evidence>
<dbReference type="PANTHER" id="PTHR36151:SF3">
    <property type="entry name" value="ER-BOUND OXYGENASE MPAB_MPAB'_RUBBER OXYGENASE CATALYTIC DOMAIN-CONTAINING PROTEIN"/>
    <property type="match status" value="1"/>
</dbReference>
<name>A0A3G8JP16_9ACTN</name>
<dbReference type="InterPro" id="IPR018713">
    <property type="entry name" value="MPAB/Lcp_cat_dom"/>
</dbReference>
<dbReference type="PANTHER" id="PTHR36151">
    <property type="entry name" value="BLR2777 PROTEIN"/>
    <property type="match status" value="1"/>
</dbReference>
<organism evidence="2 3">
    <name type="scientific">Gordonia insulae</name>
    <dbReference type="NCBI Taxonomy" id="2420509"/>
    <lineage>
        <taxon>Bacteria</taxon>
        <taxon>Bacillati</taxon>
        <taxon>Actinomycetota</taxon>
        <taxon>Actinomycetes</taxon>
        <taxon>Mycobacteriales</taxon>
        <taxon>Gordoniaceae</taxon>
        <taxon>Gordonia</taxon>
    </lineage>
</organism>
<dbReference type="RefSeq" id="WP_124709290.1">
    <property type="nucleotide sequence ID" value="NZ_CP033972.1"/>
</dbReference>
<accession>A0A3G8JP16</accession>
<dbReference type="OrthoDB" id="3422701at2"/>
<feature type="domain" description="ER-bound oxygenase mpaB/mpaB'/Rubber oxygenase catalytic" evidence="1">
    <location>
        <begin position="50"/>
        <end position="276"/>
    </location>
</feature>
<evidence type="ECO:0000259" key="1">
    <source>
        <dbReference type="Pfam" id="PF09995"/>
    </source>
</evidence>
<dbReference type="AlphaFoldDB" id="A0A3G8JP16"/>
<dbReference type="KEGG" id="gom:D7316_03442"/>
<proteinExistence type="predicted"/>
<keyword evidence="3" id="KW-1185">Reference proteome</keyword>
<dbReference type="EMBL" id="CP033972">
    <property type="protein sequence ID" value="AZG46837.1"/>
    <property type="molecule type" value="Genomic_DNA"/>
</dbReference>